<gene>
    <name evidence="2" type="ORF">HMPREF0765_1207</name>
</gene>
<sequence>MIRPYILKQMKKVLFLVIPILFACQSNSPANYPYSEKETKEFLDQISSNIMVLNSDLTLIHKKPAHEFDLLTYYPLTKSKVEEYNKNGHIVNKMDDIADFATYEIKDYELINEKNEKLQLLEDISSSSLQDFSLWTYNDVLCGQLGIYVKLNKNFETLKGHITVLLAMPGDQTRTVKVPVNISITDKDPRPGI</sequence>
<reference evidence="2 3" key="1">
    <citation type="submission" date="2009-01" db="EMBL/GenBank/DDBJ databases">
        <authorList>
            <person name="Qin X."/>
            <person name="Bachman B."/>
            <person name="Battles P."/>
            <person name="Bell A."/>
            <person name="Bess C."/>
            <person name="Bickham C."/>
            <person name="Chaboub L."/>
            <person name="Chen D."/>
            <person name="Coyle M."/>
            <person name="Deiros D.R."/>
            <person name="Dinh H."/>
            <person name="Forbes L."/>
            <person name="Fowler G."/>
            <person name="Francisco L."/>
            <person name="Fu Q."/>
            <person name="Gubbala S."/>
            <person name="Hale W."/>
            <person name="Han Y."/>
            <person name="Hemphill L."/>
            <person name="Highlander S.K."/>
            <person name="Hirani K."/>
            <person name="Hogues M."/>
            <person name="Jackson L."/>
            <person name="Jakkamsetti A."/>
            <person name="Javaid M."/>
            <person name="Jiang H."/>
            <person name="Korchina V."/>
            <person name="Kovar C."/>
            <person name="Lara F."/>
            <person name="Lee S."/>
            <person name="Mata R."/>
            <person name="Mathew T."/>
            <person name="Moen C."/>
            <person name="Morales K."/>
            <person name="Munidasa M."/>
            <person name="Nazareth L."/>
            <person name="Ngo R."/>
            <person name="Nguyen L."/>
            <person name="Okwuonu G."/>
            <person name="Ongeri F."/>
            <person name="Patil S."/>
            <person name="Petrosino J."/>
            <person name="Pham C."/>
            <person name="Pham P."/>
            <person name="Pu L.-L."/>
            <person name="Puazo M."/>
            <person name="Raj R."/>
            <person name="Reid J."/>
            <person name="Rouhana J."/>
            <person name="Saada N."/>
            <person name="Shang Y."/>
            <person name="Simmons D."/>
            <person name="Thornton R."/>
            <person name="Warren J."/>
            <person name="Weissenberger G."/>
            <person name="Zhang J."/>
            <person name="Zhang L."/>
            <person name="Zhou C."/>
            <person name="Zhu D."/>
            <person name="Muzny D."/>
            <person name="Worley K."/>
            <person name="Gibbs R."/>
        </authorList>
    </citation>
    <scope>NUCLEOTIDE SEQUENCE [LARGE SCALE GENOMIC DNA]</scope>
    <source>
        <strain evidence="2 3">ATCC 33300</strain>
    </source>
</reference>
<accession>C2FV51</accession>
<protein>
    <submittedName>
        <fullName evidence="2">Uncharacterized protein</fullName>
    </submittedName>
</protein>
<evidence type="ECO:0000313" key="2">
    <source>
        <dbReference type="EMBL" id="EEI93174.1"/>
    </source>
</evidence>
<proteinExistence type="predicted"/>
<keyword evidence="1" id="KW-0732">Signal</keyword>
<evidence type="ECO:0000313" key="3">
    <source>
        <dbReference type="Proteomes" id="UP000006241"/>
    </source>
</evidence>
<dbReference type="HOGENOM" id="CLU_1407960_0_0_10"/>
<dbReference type="PROSITE" id="PS51257">
    <property type="entry name" value="PROKAR_LIPOPROTEIN"/>
    <property type="match status" value="1"/>
</dbReference>
<feature type="chain" id="PRO_5002913824" evidence="1">
    <location>
        <begin position="24"/>
        <end position="193"/>
    </location>
</feature>
<dbReference type="Proteomes" id="UP000006241">
    <property type="component" value="Unassembled WGS sequence"/>
</dbReference>
<dbReference type="EMBL" id="ACHB01000030">
    <property type="protein sequence ID" value="EEI93174.1"/>
    <property type="molecule type" value="Genomic_DNA"/>
</dbReference>
<name>C2FV51_SPHSI</name>
<organism evidence="2 3">
    <name type="scientific">Sphingobacterium spiritivorum ATCC 33300</name>
    <dbReference type="NCBI Taxonomy" id="525372"/>
    <lineage>
        <taxon>Bacteria</taxon>
        <taxon>Pseudomonadati</taxon>
        <taxon>Bacteroidota</taxon>
        <taxon>Sphingobacteriia</taxon>
        <taxon>Sphingobacteriales</taxon>
        <taxon>Sphingobacteriaceae</taxon>
        <taxon>Sphingobacterium</taxon>
    </lineage>
</organism>
<dbReference type="AlphaFoldDB" id="C2FV51"/>
<evidence type="ECO:0000256" key="1">
    <source>
        <dbReference type="SAM" id="SignalP"/>
    </source>
</evidence>
<feature type="signal peptide" evidence="1">
    <location>
        <begin position="1"/>
        <end position="23"/>
    </location>
</feature>
<comment type="caution">
    <text evidence="2">The sequence shown here is derived from an EMBL/GenBank/DDBJ whole genome shotgun (WGS) entry which is preliminary data.</text>
</comment>